<dbReference type="GO" id="GO:0016301">
    <property type="term" value="F:kinase activity"/>
    <property type="evidence" value="ECO:0007669"/>
    <property type="project" value="UniProtKB-KW"/>
</dbReference>
<dbReference type="PANTHER" id="PTHR43320">
    <property type="entry name" value="SUGAR KINASE"/>
    <property type="match status" value="1"/>
</dbReference>
<keyword evidence="3 5" id="KW-0418">Kinase</keyword>
<evidence type="ECO:0000256" key="1">
    <source>
        <dbReference type="ARBA" id="ARBA00010688"/>
    </source>
</evidence>
<dbReference type="Proteomes" id="UP000234479">
    <property type="component" value="Unassembled WGS sequence"/>
</dbReference>
<accession>A0A2N5DGY0</accession>
<comment type="caution">
    <text evidence="5">The sequence shown here is derived from an EMBL/GenBank/DDBJ whole genome shotgun (WGS) entry which is preliminary data.</text>
</comment>
<dbReference type="Pfam" id="PF00294">
    <property type="entry name" value="PfkB"/>
    <property type="match status" value="1"/>
</dbReference>
<dbReference type="InterPro" id="IPR029056">
    <property type="entry name" value="Ribokinase-like"/>
</dbReference>
<evidence type="ECO:0000313" key="6">
    <source>
        <dbReference type="Proteomes" id="UP000234479"/>
    </source>
</evidence>
<evidence type="ECO:0000256" key="2">
    <source>
        <dbReference type="ARBA" id="ARBA00022679"/>
    </source>
</evidence>
<reference evidence="5 6" key="1">
    <citation type="submission" date="2017-12" db="EMBL/GenBank/DDBJ databases">
        <title>The genome sequence of Caulobacter sp. 410.</title>
        <authorList>
            <person name="Gao J."/>
            <person name="Mao X."/>
            <person name="Sun J."/>
        </authorList>
    </citation>
    <scope>NUCLEOTIDE SEQUENCE [LARGE SCALE GENOMIC DNA]</scope>
    <source>
        <strain evidence="5 6">410</strain>
    </source>
</reference>
<evidence type="ECO:0000259" key="4">
    <source>
        <dbReference type="Pfam" id="PF00294"/>
    </source>
</evidence>
<dbReference type="SUPFAM" id="SSF53613">
    <property type="entry name" value="Ribokinase-like"/>
    <property type="match status" value="1"/>
</dbReference>
<name>A0A2N5DGY0_9CAUL</name>
<evidence type="ECO:0000256" key="3">
    <source>
        <dbReference type="ARBA" id="ARBA00022777"/>
    </source>
</evidence>
<comment type="similarity">
    <text evidence="1">Belongs to the carbohydrate kinase PfkB family.</text>
</comment>
<sequence length="369" mass="39683">MSDKPILNLRPAAETRWDCAALGEVMLRLDPGDGRVRNARQFQVWEGGGEYNFARGMSKCWGKRATVATALPDSDLGWLVQDLIGQGGVDMSHVVWRQFDGLGRNTRVGLNFTERGFGVRPALGVSDRANSAASQLRPGEIDWERLFGEEGVRWFHTGGVFTALASNTAEVVLEALEVAKKHGVIVSFDQNYRASLWKDRGGLDAAQALNRKIAAMTDVMIGNDHDFVVCLGMEIDGLAKGLEPTDPANFKTLAPQAVKAFPNLKVLATTLRAVRSASVNDFGAILWADGAFYEAPMRDGLAIYDRIGGGDGFASGLAYALMENLGPQAAVDYGAAHAALAMTTPGDTSMVRLKEVEALVKGAGARVIR</sequence>
<dbReference type="Gene3D" id="3.40.1190.20">
    <property type="match status" value="1"/>
</dbReference>
<dbReference type="AlphaFoldDB" id="A0A2N5DGY0"/>
<keyword evidence="6" id="KW-1185">Reference proteome</keyword>
<dbReference type="PANTHER" id="PTHR43320:SF2">
    <property type="entry name" value="2-DEHYDRO-3-DEOXYGLUCONOKINASE_2-DEHYDRO-3-DEOXYGALACTONOKINASE"/>
    <property type="match status" value="1"/>
</dbReference>
<evidence type="ECO:0000313" key="5">
    <source>
        <dbReference type="EMBL" id="PLR25246.1"/>
    </source>
</evidence>
<organism evidence="5 6">
    <name type="scientific">Caulobacter zeae</name>
    <dbReference type="NCBI Taxonomy" id="2055137"/>
    <lineage>
        <taxon>Bacteria</taxon>
        <taxon>Pseudomonadati</taxon>
        <taxon>Pseudomonadota</taxon>
        <taxon>Alphaproteobacteria</taxon>
        <taxon>Caulobacterales</taxon>
        <taxon>Caulobacteraceae</taxon>
        <taxon>Caulobacter</taxon>
    </lineage>
</organism>
<dbReference type="RefSeq" id="WP_101718125.1">
    <property type="nucleotide sequence ID" value="NZ_PJRS01000021.1"/>
</dbReference>
<proteinExistence type="inferred from homology"/>
<feature type="domain" description="Carbohydrate kinase PfkB" evidence="4">
    <location>
        <begin position="19"/>
        <end position="349"/>
    </location>
</feature>
<protein>
    <submittedName>
        <fullName evidence="5">Sugar kinase</fullName>
    </submittedName>
</protein>
<dbReference type="CDD" id="cd01166">
    <property type="entry name" value="KdgK"/>
    <property type="match status" value="1"/>
</dbReference>
<dbReference type="EMBL" id="PJRS01000021">
    <property type="protein sequence ID" value="PLR25246.1"/>
    <property type="molecule type" value="Genomic_DNA"/>
</dbReference>
<dbReference type="OrthoDB" id="9792663at2"/>
<keyword evidence="2" id="KW-0808">Transferase</keyword>
<gene>
    <name evidence="5" type="ORF">SGCZBJ_11380</name>
</gene>
<dbReference type="InterPro" id="IPR011611">
    <property type="entry name" value="PfkB_dom"/>
</dbReference>
<dbReference type="InterPro" id="IPR052700">
    <property type="entry name" value="Carb_kinase_PfkB-like"/>
</dbReference>